<keyword evidence="3" id="KW-1185">Reference proteome</keyword>
<dbReference type="InterPro" id="IPR035929">
    <property type="entry name" value="CoaB-like_sf"/>
</dbReference>
<dbReference type="GO" id="GO:0015937">
    <property type="term" value="P:coenzyme A biosynthetic process"/>
    <property type="evidence" value="ECO:0007669"/>
    <property type="project" value="UniProtKB-ARBA"/>
</dbReference>
<dbReference type="Proteomes" id="UP000317171">
    <property type="component" value="Chromosome"/>
</dbReference>
<gene>
    <name evidence="2" type="primary">coaBC_1</name>
    <name evidence="2" type="ORF">Pan241w_21280</name>
</gene>
<accession>A0A517RDU7</accession>
<dbReference type="Gene3D" id="3.40.50.10300">
    <property type="entry name" value="CoaB-like"/>
    <property type="match status" value="1"/>
</dbReference>
<dbReference type="InterPro" id="IPR007085">
    <property type="entry name" value="DNA/pantothenate-metab_flavo_C"/>
</dbReference>
<dbReference type="AlphaFoldDB" id="A0A517RDU7"/>
<protein>
    <submittedName>
        <fullName evidence="2">Coenzyme A biosynthesis bifunctional protein CoaBC</fullName>
    </submittedName>
</protein>
<feature type="domain" description="DNA/pantothenate metabolism flavoprotein C-terminal" evidence="1">
    <location>
        <begin position="2"/>
        <end position="203"/>
    </location>
</feature>
<evidence type="ECO:0000259" key="1">
    <source>
        <dbReference type="Pfam" id="PF04127"/>
    </source>
</evidence>
<name>A0A517RDU7_9PLAN</name>
<proteinExistence type="predicted"/>
<reference evidence="2 3" key="1">
    <citation type="submission" date="2019-02" db="EMBL/GenBank/DDBJ databases">
        <title>Deep-cultivation of Planctomycetes and their phenomic and genomic characterization uncovers novel biology.</title>
        <authorList>
            <person name="Wiegand S."/>
            <person name="Jogler M."/>
            <person name="Boedeker C."/>
            <person name="Pinto D."/>
            <person name="Vollmers J."/>
            <person name="Rivas-Marin E."/>
            <person name="Kohn T."/>
            <person name="Peeters S.H."/>
            <person name="Heuer A."/>
            <person name="Rast P."/>
            <person name="Oberbeckmann S."/>
            <person name="Bunk B."/>
            <person name="Jeske O."/>
            <person name="Meyerdierks A."/>
            <person name="Storesund J.E."/>
            <person name="Kallscheuer N."/>
            <person name="Luecker S."/>
            <person name="Lage O.M."/>
            <person name="Pohl T."/>
            <person name="Merkel B.J."/>
            <person name="Hornburger P."/>
            <person name="Mueller R.-W."/>
            <person name="Bruemmer F."/>
            <person name="Labrenz M."/>
            <person name="Spormann A.M."/>
            <person name="Op den Camp H."/>
            <person name="Overmann J."/>
            <person name="Amann R."/>
            <person name="Jetten M.S.M."/>
            <person name="Mascher T."/>
            <person name="Medema M.H."/>
            <person name="Devos D.P."/>
            <person name="Kaster A.-K."/>
            <person name="Ovreas L."/>
            <person name="Rohde M."/>
            <person name="Galperin M.Y."/>
            <person name="Jogler C."/>
        </authorList>
    </citation>
    <scope>NUCLEOTIDE SEQUENCE [LARGE SCALE GENOMIC DNA]</scope>
    <source>
        <strain evidence="2 3">Pan241w</strain>
    </source>
</reference>
<dbReference type="EMBL" id="CP036269">
    <property type="protein sequence ID" value="QDT42047.1"/>
    <property type="molecule type" value="Genomic_DNA"/>
</dbReference>
<dbReference type="KEGG" id="gaz:Pan241w_21280"/>
<dbReference type="SUPFAM" id="SSF102645">
    <property type="entry name" value="CoaB-like"/>
    <property type="match status" value="1"/>
</dbReference>
<organism evidence="2 3">
    <name type="scientific">Gimesia alba</name>
    <dbReference type="NCBI Taxonomy" id="2527973"/>
    <lineage>
        <taxon>Bacteria</taxon>
        <taxon>Pseudomonadati</taxon>
        <taxon>Planctomycetota</taxon>
        <taxon>Planctomycetia</taxon>
        <taxon>Planctomycetales</taxon>
        <taxon>Planctomycetaceae</taxon>
        <taxon>Gimesia</taxon>
    </lineage>
</organism>
<dbReference type="OrthoDB" id="9802554at2"/>
<dbReference type="GO" id="GO:0003824">
    <property type="term" value="F:catalytic activity"/>
    <property type="evidence" value="ECO:0007669"/>
    <property type="project" value="UniProtKB-ARBA"/>
</dbReference>
<dbReference type="RefSeq" id="WP_145214594.1">
    <property type="nucleotide sequence ID" value="NZ_CP036269.1"/>
</dbReference>
<evidence type="ECO:0000313" key="2">
    <source>
        <dbReference type="EMBL" id="QDT42047.1"/>
    </source>
</evidence>
<dbReference type="Pfam" id="PF04127">
    <property type="entry name" value="DFP"/>
    <property type="match status" value="1"/>
</dbReference>
<evidence type="ECO:0000313" key="3">
    <source>
        <dbReference type="Proteomes" id="UP000317171"/>
    </source>
</evidence>
<sequence>MRILITAGPTREYLDDVRYLSNASSGQMGYALARSAIQAGHEVALVSGPVTLSPPEGCELYPVETTDEMFKQCEKLFADCDGVIGTAAVCDYRIKTRKPGKIAKTGEAITLELVETIDVLAELGTQKGDRWVMGFALESQDARFNAVRKLYSKKCDAIVLNSVSAIGSTENHVEVIDHSQETVATYSGPKAQVADSLIAWIQEHIAAGK</sequence>